<keyword evidence="3" id="KW-1015">Disulfide bond</keyword>
<dbReference type="SUPFAM" id="SSF53474">
    <property type="entry name" value="alpha/beta-Hydrolases"/>
    <property type="match status" value="1"/>
</dbReference>
<dbReference type="PROSITE" id="PS00941">
    <property type="entry name" value="CARBOXYLESTERASE_B_2"/>
    <property type="match status" value="1"/>
</dbReference>
<gene>
    <name evidence="6" type="ORF">APTSU1_000877300</name>
</gene>
<dbReference type="PROSITE" id="PS00122">
    <property type="entry name" value="CARBOXYLESTERASE_B_1"/>
    <property type="match status" value="1"/>
</dbReference>
<dbReference type="InterPro" id="IPR002018">
    <property type="entry name" value="CarbesteraseB"/>
</dbReference>
<dbReference type="EMBL" id="BAAFST010000008">
    <property type="protein sequence ID" value="GAB1293541.1"/>
    <property type="molecule type" value="Genomic_DNA"/>
</dbReference>
<accession>A0ABQ0F2P2</accession>
<keyword evidence="7" id="KW-1185">Reference proteome</keyword>
<dbReference type="InterPro" id="IPR050309">
    <property type="entry name" value="Type-B_Carboxylest/Lipase"/>
</dbReference>
<dbReference type="InterPro" id="IPR019826">
    <property type="entry name" value="Carboxylesterase_B_AS"/>
</dbReference>
<sequence length="574" mass="63875">MKYHDCAPIDRSPMASPDTAISSRIFSNTYVRLNFAPSNQISTTTPLKRQDSASPIRNTHTGQVRGSLVHVKDTKSDVHAFLGIPFAKPPVGPLRFAPPEDPEPWSGVRDGTTQPARCLQNDMMISEGMKKMGVTMIPIPMSEDCLYLNIYTPAHAQEGSNLPGRPAQNKADDYLVGSDATEEVIIVAIQYRLGILGFFTLETSMPEATGDTWTKWLPYAGCRKISLYFGGNRDRVTIFGVSAGGTSVSSHVVSPMSKGLFHRAIMQSGVALLPDLISDTSEVVYKTVANLSGCEAKDSEALMHCLRAKSKQEILAINQVFKMIPGVVDGKFLPKHPQELLASKDFHPVPSIIGVTTDEYGWGIPMFMGLYHIIENITRDTLPATLKSTAAQMMLPPECSDLIMEEYMGDTEDSETLKAQFREMLADFMFVIPALRVAHFQRSQAPVYFYEFQHRPSFIKHVRPSHVGADHGDDVPFVFGSYLWEMNFDLTEGGGAAKEESDEVLGQLCEKWQNPNSEGLPYWPVMDHDEQYLQLNTQPAVGRALKARRLQFWTKTLPQKIQELKGSQDKHAEL</sequence>
<dbReference type="Proteomes" id="UP001623349">
    <property type="component" value="Unassembled WGS sequence"/>
</dbReference>
<dbReference type="EC" id="3.1.1.-" evidence="4"/>
<evidence type="ECO:0000256" key="3">
    <source>
        <dbReference type="ARBA" id="ARBA00023157"/>
    </source>
</evidence>
<evidence type="ECO:0000313" key="7">
    <source>
        <dbReference type="Proteomes" id="UP001623349"/>
    </source>
</evidence>
<evidence type="ECO:0000256" key="2">
    <source>
        <dbReference type="ARBA" id="ARBA00022801"/>
    </source>
</evidence>
<dbReference type="Pfam" id="PF00135">
    <property type="entry name" value="COesterase"/>
    <property type="match status" value="1"/>
</dbReference>
<evidence type="ECO:0000256" key="4">
    <source>
        <dbReference type="RuleBase" id="RU361235"/>
    </source>
</evidence>
<evidence type="ECO:0000259" key="5">
    <source>
        <dbReference type="Pfam" id="PF00135"/>
    </source>
</evidence>
<feature type="domain" description="Carboxylesterase type B" evidence="5">
    <location>
        <begin position="54"/>
        <end position="553"/>
    </location>
</feature>
<dbReference type="PANTHER" id="PTHR11559">
    <property type="entry name" value="CARBOXYLESTERASE"/>
    <property type="match status" value="1"/>
</dbReference>
<evidence type="ECO:0000313" key="6">
    <source>
        <dbReference type="EMBL" id="GAB1293541.1"/>
    </source>
</evidence>
<name>A0ABQ0F2P2_APOSI</name>
<evidence type="ECO:0000256" key="1">
    <source>
        <dbReference type="ARBA" id="ARBA00005964"/>
    </source>
</evidence>
<protein>
    <recommendedName>
        <fullName evidence="4">Carboxylic ester hydrolase</fullName>
        <ecNumber evidence="4">3.1.1.-</ecNumber>
    </recommendedName>
</protein>
<comment type="caution">
    <text evidence="6">The sequence shown here is derived from an EMBL/GenBank/DDBJ whole genome shotgun (WGS) entry which is preliminary data.</text>
</comment>
<dbReference type="Gene3D" id="3.40.50.1820">
    <property type="entry name" value="alpha/beta hydrolase"/>
    <property type="match status" value="1"/>
</dbReference>
<comment type="similarity">
    <text evidence="1 4">Belongs to the type-B carboxylesterase/lipase family.</text>
</comment>
<organism evidence="6 7">
    <name type="scientific">Apodemus speciosus</name>
    <name type="common">Large Japanese field mouse</name>
    <dbReference type="NCBI Taxonomy" id="105296"/>
    <lineage>
        <taxon>Eukaryota</taxon>
        <taxon>Metazoa</taxon>
        <taxon>Chordata</taxon>
        <taxon>Craniata</taxon>
        <taxon>Vertebrata</taxon>
        <taxon>Euteleostomi</taxon>
        <taxon>Mammalia</taxon>
        <taxon>Eutheria</taxon>
        <taxon>Euarchontoglires</taxon>
        <taxon>Glires</taxon>
        <taxon>Rodentia</taxon>
        <taxon>Myomorpha</taxon>
        <taxon>Muroidea</taxon>
        <taxon>Muridae</taxon>
        <taxon>Murinae</taxon>
        <taxon>Apodemus</taxon>
    </lineage>
</organism>
<dbReference type="InterPro" id="IPR019819">
    <property type="entry name" value="Carboxylesterase_B_CS"/>
</dbReference>
<keyword evidence="2 4" id="KW-0378">Hydrolase</keyword>
<dbReference type="GO" id="GO:0016787">
    <property type="term" value="F:hydrolase activity"/>
    <property type="evidence" value="ECO:0007669"/>
    <property type="project" value="UniProtKB-KW"/>
</dbReference>
<dbReference type="InterPro" id="IPR029058">
    <property type="entry name" value="AB_hydrolase_fold"/>
</dbReference>
<proteinExistence type="inferred from homology"/>
<reference evidence="6 7" key="1">
    <citation type="submission" date="2024-08" db="EMBL/GenBank/DDBJ databases">
        <title>The draft genome of Apodemus speciosus.</title>
        <authorList>
            <person name="Nabeshima K."/>
            <person name="Suzuki S."/>
            <person name="Onuma M."/>
        </authorList>
    </citation>
    <scope>NUCLEOTIDE SEQUENCE [LARGE SCALE GENOMIC DNA]</scope>
    <source>
        <strain evidence="6">IB14-021</strain>
    </source>
</reference>